<evidence type="ECO:0000256" key="4">
    <source>
        <dbReference type="ARBA" id="ARBA00022679"/>
    </source>
</evidence>
<evidence type="ECO:0000256" key="2">
    <source>
        <dbReference type="ARBA" id="ARBA00022552"/>
    </source>
</evidence>
<dbReference type="PROSITE" id="PS00092">
    <property type="entry name" value="N6_MTASE"/>
    <property type="match status" value="1"/>
</dbReference>
<sequence>MPAAPHDAALDALMMPFKTGQIDWSGPVLFLRARVGAVLPGLGADGLVVTQPFFPEAQRLQRLGLTWQDEDALPAAAFARVLVLPPRQREEARALLARACQAVAADGVVVCAAANDEGGRAREADLQRLAGAIQSIGKHHCRVCWTVPGARFDPGLLSDWVQADAPRQVESPAVPGGAFLTRPGVFAWDRVDPASALLAQALPTGLSGRVADFGAGWGYLALQVLARCSGVTTLELFEADARALALAERNLAAAARARGVTVHTHWHDVTAGVAAGFDAIVCNPPFHALGRGERPEIGRAFIRAAAQALRQGGELWLVANRHLPYEEALGQGFGQVRCLLQQDGYKVVQAVKA</sequence>
<dbReference type="PANTHER" id="PTHR47816:SF4">
    <property type="entry name" value="RIBOSOMAL RNA SMALL SUBUNIT METHYLTRANSFERASE C"/>
    <property type="match status" value="1"/>
</dbReference>
<dbReference type="GO" id="GO:0008757">
    <property type="term" value="F:S-adenosylmethionine-dependent methyltransferase activity"/>
    <property type="evidence" value="ECO:0007669"/>
    <property type="project" value="InterPro"/>
</dbReference>
<dbReference type="OrthoDB" id="9816072at2"/>
<evidence type="ECO:0000256" key="1">
    <source>
        <dbReference type="ARBA" id="ARBA00022490"/>
    </source>
</evidence>
<evidence type="ECO:0000313" key="8">
    <source>
        <dbReference type="Proteomes" id="UP000242857"/>
    </source>
</evidence>
<evidence type="ECO:0000256" key="3">
    <source>
        <dbReference type="ARBA" id="ARBA00022603"/>
    </source>
</evidence>
<protein>
    <submittedName>
        <fullName evidence="7">16S rRNA m(2)G 1207 methyltransferase</fullName>
    </submittedName>
</protein>
<dbReference type="GO" id="GO:0006364">
    <property type="term" value="P:rRNA processing"/>
    <property type="evidence" value="ECO:0007669"/>
    <property type="project" value="UniProtKB-KW"/>
</dbReference>
<dbReference type="InterPro" id="IPR007848">
    <property type="entry name" value="Small_mtfrase_dom"/>
</dbReference>
<dbReference type="InterPro" id="IPR002052">
    <property type="entry name" value="DNA_methylase_N6_adenine_CS"/>
</dbReference>
<dbReference type="InterPro" id="IPR046977">
    <property type="entry name" value="RsmC/RlmG"/>
</dbReference>
<keyword evidence="8" id="KW-1185">Reference proteome</keyword>
<evidence type="ECO:0000313" key="7">
    <source>
        <dbReference type="EMBL" id="SHE89051.1"/>
    </source>
</evidence>
<keyword evidence="5" id="KW-0949">S-adenosyl-L-methionine</keyword>
<dbReference type="Proteomes" id="UP000242857">
    <property type="component" value="Unassembled WGS sequence"/>
</dbReference>
<dbReference type="STRING" id="213588.SAMN02745204_01345"/>
<dbReference type="Gene3D" id="3.40.50.150">
    <property type="entry name" value="Vaccinia Virus protein VP39"/>
    <property type="match status" value="2"/>
</dbReference>
<dbReference type="Pfam" id="PF05175">
    <property type="entry name" value="MTS"/>
    <property type="match status" value="1"/>
</dbReference>
<dbReference type="AlphaFoldDB" id="A0A1M4X6E8"/>
<keyword evidence="2" id="KW-0698">rRNA processing</keyword>
<dbReference type="SUPFAM" id="SSF53335">
    <property type="entry name" value="S-adenosyl-L-methionine-dependent methyltransferases"/>
    <property type="match status" value="1"/>
</dbReference>
<dbReference type="GO" id="GO:0003676">
    <property type="term" value="F:nucleic acid binding"/>
    <property type="evidence" value="ECO:0007669"/>
    <property type="project" value="InterPro"/>
</dbReference>
<dbReference type="GO" id="GO:0008170">
    <property type="term" value="F:N-methyltransferase activity"/>
    <property type="evidence" value="ECO:0007669"/>
    <property type="project" value="UniProtKB-ARBA"/>
</dbReference>
<keyword evidence="3 7" id="KW-0489">Methyltransferase</keyword>
<accession>A0A1M4X6E8</accession>
<organism evidence="7 8">
    <name type="scientific">Thermomonas hydrothermalis</name>
    <dbReference type="NCBI Taxonomy" id="213588"/>
    <lineage>
        <taxon>Bacteria</taxon>
        <taxon>Pseudomonadati</taxon>
        <taxon>Pseudomonadota</taxon>
        <taxon>Gammaproteobacteria</taxon>
        <taxon>Lysobacterales</taxon>
        <taxon>Lysobacteraceae</taxon>
        <taxon>Thermomonas</taxon>
    </lineage>
</organism>
<dbReference type="EMBL" id="FQUK01000019">
    <property type="protein sequence ID" value="SHE89051.1"/>
    <property type="molecule type" value="Genomic_DNA"/>
</dbReference>
<keyword evidence="4 7" id="KW-0808">Transferase</keyword>
<dbReference type="RefSeq" id="WP_072755844.1">
    <property type="nucleotide sequence ID" value="NZ_FQUK01000019.1"/>
</dbReference>
<reference evidence="8" key="1">
    <citation type="submission" date="2016-11" db="EMBL/GenBank/DDBJ databases">
        <authorList>
            <person name="Varghese N."/>
            <person name="Submissions S."/>
        </authorList>
    </citation>
    <scope>NUCLEOTIDE SEQUENCE [LARGE SCALE GENOMIC DNA]</scope>
    <source>
        <strain evidence="8">DSM 14834</strain>
    </source>
</reference>
<dbReference type="InterPro" id="IPR029063">
    <property type="entry name" value="SAM-dependent_MTases_sf"/>
</dbReference>
<proteinExistence type="predicted"/>
<name>A0A1M4X6E8_9GAMM</name>
<keyword evidence="1" id="KW-0963">Cytoplasm</keyword>
<dbReference type="GO" id="GO:0032259">
    <property type="term" value="P:methylation"/>
    <property type="evidence" value="ECO:0007669"/>
    <property type="project" value="UniProtKB-KW"/>
</dbReference>
<feature type="domain" description="Methyltransferase small" evidence="6">
    <location>
        <begin position="178"/>
        <end position="348"/>
    </location>
</feature>
<dbReference type="PANTHER" id="PTHR47816">
    <property type="entry name" value="RIBOSOMAL RNA SMALL SUBUNIT METHYLTRANSFERASE C"/>
    <property type="match status" value="1"/>
</dbReference>
<evidence type="ECO:0000256" key="5">
    <source>
        <dbReference type="ARBA" id="ARBA00022691"/>
    </source>
</evidence>
<evidence type="ECO:0000259" key="6">
    <source>
        <dbReference type="Pfam" id="PF05175"/>
    </source>
</evidence>
<dbReference type="CDD" id="cd02440">
    <property type="entry name" value="AdoMet_MTases"/>
    <property type="match status" value="1"/>
</dbReference>
<gene>
    <name evidence="7" type="ORF">SAMN02745204_01345</name>
</gene>